<dbReference type="RefSeq" id="WP_095070731.1">
    <property type="nucleotide sequence ID" value="NZ_LT899436.1"/>
</dbReference>
<keyword evidence="2" id="KW-1185">Reference proteome</keyword>
<gene>
    <name evidence="1" type="ORF">TJEJU_1447</name>
</gene>
<name>A0A238U9D9_9FLAO</name>
<reference evidence="1 2" key="1">
    <citation type="submission" date="2017-07" db="EMBL/GenBank/DDBJ databases">
        <authorList>
            <person name="Sun Z.S."/>
            <person name="Albrecht U."/>
            <person name="Echele G."/>
            <person name="Lee C.C."/>
        </authorList>
    </citation>
    <scope>NUCLEOTIDE SEQUENCE [LARGE SCALE GENOMIC DNA]</scope>
    <source>
        <strain evidence="2">type strain: KCTC 22618</strain>
    </source>
</reference>
<protein>
    <submittedName>
        <fullName evidence="1">Uncharacterized protein</fullName>
    </submittedName>
</protein>
<proteinExistence type="predicted"/>
<dbReference type="AlphaFoldDB" id="A0A238U9D9"/>
<evidence type="ECO:0000313" key="2">
    <source>
        <dbReference type="Proteomes" id="UP000215214"/>
    </source>
</evidence>
<accession>A0A238U9D9</accession>
<dbReference type="OrthoDB" id="979576at2"/>
<dbReference type="KEGG" id="tje:TJEJU_1447"/>
<sequence length="204" mass="24365">MKKIIYMLLILVLINCSTKKESNSLYSDALIQKTFTKNEIKDLQKILDFFNSEMCKSVQENINDCYLTYCSRIEAEVKKHGMYKAHIDFKKQYEVYKQINSNTFREIWLFQQSLPLRERKDTLKYLGFNHSGKYIRFLNEYGKENKAVKHYIANFNTALDFGPSMINQVIMNYETFQIENIKSKLLIAIHYLTLNDQNLRKEEY</sequence>
<organism evidence="1 2">
    <name type="scientific">Tenacibaculum jejuense</name>
    <dbReference type="NCBI Taxonomy" id="584609"/>
    <lineage>
        <taxon>Bacteria</taxon>
        <taxon>Pseudomonadati</taxon>
        <taxon>Bacteroidota</taxon>
        <taxon>Flavobacteriia</taxon>
        <taxon>Flavobacteriales</taxon>
        <taxon>Flavobacteriaceae</taxon>
        <taxon>Tenacibaculum</taxon>
    </lineage>
</organism>
<evidence type="ECO:0000313" key="1">
    <source>
        <dbReference type="EMBL" id="SNR15178.1"/>
    </source>
</evidence>
<dbReference type="Proteomes" id="UP000215214">
    <property type="component" value="Chromosome TJEJU"/>
</dbReference>
<dbReference type="EMBL" id="LT899436">
    <property type="protein sequence ID" value="SNR15178.1"/>
    <property type="molecule type" value="Genomic_DNA"/>
</dbReference>